<dbReference type="CDD" id="cd04660">
    <property type="entry name" value="nsLTP_like"/>
    <property type="match status" value="1"/>
</dbReference>
<dbReference type="InterPro" id="IPR044741">
    <property type="entry name" value="NsLTP-like"/>
</dbReference>
<organism evidence="3 4">
    <name type="scientific">Kalanchoe fedtschenkoi</name>
    <name type="common">Lavender scallops</name>
    <name type="synonym">South American air plant</name>
    <dbReference type="NCBI Taxonomy" id="63787"/>
    <lineage>
        <taxon>Eukaryota</taxon>
        <taxon>Viridiplantae</taxon>
        <taxon>Streptophyta</taxon>
        <taxon>Embryophyta</taxon>
        <taxon>Tracheophyta</taxon>
        <taxon>Spermatophyta</taxon>
        <taxon>Magnoliopsida</taxon>
        <taxon>eudicotyledons</taxon>
        <taxon>Gunneridae</taxon>
        <taxon>Pentapetalae</taxon>
        <taxon>Saxifragales</taxon>
        <taxon>Crassulaceae</taxon>
        <taxon>Kalanchoe</taxon>
    </lineage>
</organism>
<evidence type="ECO:0000313" key="4">
    <source>
        <dbReference type="Proteomes" id="UP000594263"/>
    </source>
</evidence>
<dbReference type="Proteomes" id="UP000594263">
    <property type="component" value="Unplaced"/>
</dbReference>
<keyword evidence="1" id="KW-0732">Signal</keyword>
<dbReference type="SUPFAM" id="SSF47699">
    <property type="entry name" value="Bifunctional inhibitor/lipid-transfer protein/seed storage 2S albumin"/>
    <property type="match status" value="1"/>
</dbReference>
<accession>A0A7N0V276</accession>
<feature type="signal peptide" evidence="1">
    <location>
        <begin position="1"/>
        <end position="26"/>
    </location>
</feature>
<reference evidence="3" key="1">
    <citation type="submission" date="2021-01" db="UniProtKB">
        <authorList>
            <consortium name="EnsemblPlants"/>
        </authorList>
    </citation>
    <scope>IDENTIFICATION</scope>
</reference>
<dbReference type="GO" id="GO:0005504">
    <property type="term" value="F:fatty acid binding"/>
    <property type="evidence" value="ECO:0007669"/>
    <property type="project" value="InterPro"/>
</dbReference>
<dbReference type="OMA" id="ACKPWVT"/>
<name>A0A7N0V276_KALFE</name>
<dbReference type="InterPro" id="IPR039265">
    <property type="entry name" value="DIR1-like"/>
</dbReference>
<dbReference type="InterPro" id="IPR016140">
    <property type="entry name" value="Bifunc_inhib/LTP/seed_store"/>
</dbReference>
<dbReference type="PANTHER" id="PTHR33122">
    <property type="entry name" value="LIPID BINDING PROTEIN-RELATED"/>
    <property type="match status" value="1"/>
</dbReference>
<dbReference type="Gramene" id="Kaladp0095s0248.1.v1.1">
    <property type="protein sequence ID" value="Kaladp0095s0248.1.v1.1.CDS.1"/>
    <property type="gene ID" value="Kaladp0095s0248.v1.1"/>
</dbReference>
<dbReference type="GO" id="GO:0009627">
    <property type="term" value="P:systemic acquired resistance"/>
    <property type="evidence" value="ECO:0007669"/>
    <property type="project" value="InterPro"/>
</dbReference>
<dbReference type="PANTHER" id="PTHR33122:SF60">
    <property type="entry name" value="LIPID-TRANSFER PROTEIN DIR1-RELATED"/>
    <property type="match status" value="1"/>
</dbReference>
<protein>
    <recommendedName>
        <fullName evidence="2">Bifunctional inhibitor/plant lipid transfer protein/seed storage helical domain-containing protein</fullName>
    </recommendedName>
</protein>
<dbReference type="Gene3D" id="1.10.110.10">
    <property type="entry name" value="Plant lipid-transfer and hydrophobic proteins"/>
    <property type="match status" value="1"/>
</dbReference>
<dbReference type="AlphaFoldDB" id="A0A7N0V276"/>
<proteinExistence type="predicted"/>
<dbReference type="InterPro" id="IPR036312">
    <property type="entry name" value="Bifun_inhib/LTP/seed_sf"/>
</dbReference>
<feature type="domain" description="Bifunctional inhibitor/plant lipid transfer protein/seed storage helical" evidence="2">
    <location>
        <begin position="18"/>
        <end position="102"/>
    </location>
</feature>
<evidence type="ECO:0000313" key="3">
    <source>
        <dbReference type="EnsemblPlants" id="Kaladp0095s0248.1.v1.1.CDS.1"/>
    </source>
</evidence>
<keyword evidence="4" id="KW-1185">Reference proteome</keyword>
<dbReference type="EnsemblPlants" id="Kaladp0095s0248.1.v1.1">
    <property type="protein sequence ID" value="Kaladp0095s0248.1.v1.1.CDS.1"/>
    <property type="gene ID" value="Kaladp0095s0248.v1.1"/>
</dbReference>
<evidence type="ECO:0000256" key="1">
    <source>
        <dbReference type="SAM" id="SignalP"/>
    </source>
</evidence>
<feature type="chain" id="PRO_5029865664" description="Bifunctional inhibitor/plant lipid transfer protein/seed storage helical domain-containing protein" evidence="1">
    <location>
        <begin position="27"/>
        <end position="104"/>
    </location>
</feature>
<evidence type="ECO:0000259" key="2">
    <source>
        <dbReference type="Pfam" id="PF14368"/>
    </source>
</evidence>
<sequence>MAASATATLLMMMVMLGGAVVDRVEAYALCNMSEEGLDACKPSVTKDPPAPVDPSGPCCEALAGADLACLCSYRHSLILPSLGIDPELAMALPSKCNLTTPEGC</sequence>
<dbReference type="Pfam" id="PF14368">
    <property type="entry name" value="LTP_2"/>
    <property type="match status" value="1"/>
</dbReference>